<reference evidence="2 3" key="1">
    <citation type="submission" date="2018-09" db="EMBL/GenBank/DDBJ databases">
        <title>Draft genome sequence of Buttiauxella izardii CCUG 35510T.</title>
        <authorList>
            <person name="Salva-Serra F."/>
            <person name="Marathe N."/>
            <person name="Moore E."/>
            <person name="Stadler-Svensson L."/>
            <person name="Engstrom-Jakobsson H."/>
        </authorList>
    </citation>
    <scope>NUCLEOTIDE SEQUENCE [LARGE SCALE GENOMIC DNA]</scope>
    <source>
        <strain evidence="2 3">CCUG 35510</strain>
    </source>
</reference>
<comment type="caution">
    <text evidence="2">The sequence shown here is derived from an EMBL/GenBank/DDBJ whole genome shotgun (WGS) entry which is preliminary data.</text>
</comment>
<organism evidence="2 3">
    <name type="scientific">Buttiauxella izardii</name>
    <dbReference type="NCBI Taxonomy" id="82991"/>
    <lineage>
        <taxon>Bacteria</taxon>
        <taxon>Pseudomonadati</taxon>
        <taxon>Pseudomonadota</taxon>
        <taxon>Gammaproteobacteria</taxon>
        <taxon>Enterobacterales</taxon>
        <taxon>Enterobacteriaceae</taxon>
        <taxon>Buttiauxella</taxon>
    </lineage>
</organism>
<proteinExistence type="predicted"/>
<name>A0A3A5JL37_9ENTR</name>
<gene>
    <name evidence="2" type="ORF">D6029_18580</name>
</gene>
<evidence type="ECO:0000313" key="2">
    <source>
        <dbReference type="EMBL" id="RJT19520.1"/>
    </source>
</evidence>
<dbReference type="AlphaFoldDB" id="A0A3A5JL37"/>
<evidence type="ECO:0000256" key="1">
    <source>
        <dbReference type="SAM" id="SignalP"/>
    </source>
</evidence>
<keyword evidence="1" id="KW-0732">Signal</keyword>
<dbReference type="RefSeq" id="WP_120066201.1">
    <property type="nucleotide sequence ID" value="NZ_QZWH01000048.1"/>
</dbReference>
<sequence length="113" mass="12384">MKKILTAFILLAGLSVTTTYAADIVRVRTTETPNPFIPGTVVKRVVIQSLENNLTITGVSINRGNCDIAFFHGKPPVRVNYGQEFIVSVNPRCHPAEIHVDTSIGSEDFSTQQ</sequence>
<protein>
    <submittedName>
        <fullName evidence="2">Uncharacterized protein</fullName>
    </submittedName>
</protein>
<feature type="signal peptide" evidence="1">
    <location>
        <begin position="1"/>
        <end position="21"/>
    </location>
</feature>
<keyword evidence="3" id="KW-1185">Reference proteome</keyword>
<dbReference type="OrthoDB" id="6712998at2"/>
<evidence type="ECO:0000313" key="3">
    <source>
        <dbReference type="Proteomes" id="UP000276295"/>
    </source>
</evidence>
<dbReference type="Proteomes" id="UP000276295">
    <property type="component" value="Unassembled WGS sequence"/>
</dbReference>
<dbReference type="EMBL" id="QZWH01000048">
    <property type="protein sequence ID" value="RJT19520.1"/>
    <property type="molecule type" value="Genomic_DNA"/>
</dbReference>
<feature type="chain" id="PRO_5017193442" evidence="1">
    <location>
        <begin position="22"/>
        <end position="113"/>
    </location>
</feature>
<accession>A0A3A5JL37</accession>